<gene>
    <name evidence="2" type="ORF">PTE31013_00948</name>
</gene>
<dbReference type="EMBL" id="CABPRU010000002">
    <property type="protein sequence ID" value="VVD77952.1"/>
    <property type="molecule type" value="Genomic_DNA"/>
</dbReference>
<dbReference type="InterPro" id="IPR013149">
    <property type="entry name" value="ADH-like_C"/>
</dbReference>
<dbReference type="GO" id="GO:0016491">
    <property type="term" value="F:oxidoreductase activity"/>
    <property type="evidence" value="ECO:0007669"/>
    <property type="project" value="InterPro"/>
</dbReference>
<dbReference type="SUPFAM" id="SSF51735">
    <property type="entry name" value="NAD(P)-binding Rossmann-fold domains"/>
    <property type="match status" value="1"/>
</dbReference>
<dbReference type="PANTHER" id="PTHR43677">
    <property type="entry name" value="SHORT-CHAIN DEHYDROGENASE/REDUCTASE"/>
    <property type="match status" value="1"/>
</dbReference>
<name>A0A5E4SSM5_9BURK</name>
<dbReference type="Pfam" id="PF00107">
    <property type="entry name" value="ADH_zinc_N"/>
    <property type="match status" value="1"/>
</dbReference>
<proteinExistence type="predicted"/>
<dbReference type="InterPro" id="IPR020843">
    <property type="entry name" value="ER"/>
</dbReference>
<dbReference type="GO" id="GO:0008270">
    <property type="term" value="F:zinc ion binding"/>
    <property type="evidence" value="ECO:0007669"/>
    <property type="project" value="InterPro"/>
</dbReference>
<dbReference type="SMART" id="SM00829">
    <property type="entry name" value="PKS_ER"/>
    <property type="match status" value="1"/>
</dbReference>
<dbReference type="OrthoDB" id="9787435at2"/>
<dbReference type="CDD" id="cd08241">
    <property type="entry name" value="QOR1"/>
    <property type="match status" value="1"/>
</dbReference>
<evidence type="ECO:0000313" key="3">
    <source>
        <dbReference type="Proteomes" id="UP000334380"/>
    </source>
</evidence>
<protein>
    <submittedName>
        <fullName evidence="2">Zinc-binding dehydrogenase</fullName>
    </submittedName>
</protein>
<feature type="domain" description="Enoyl reductase (ER)" evidence="1">
    <location>
        <begin position="10"/>
        <end position="326"/>
    </location>
</feature>
<dbReference type="Gene3D" id="3.40.50.720">
    <property type="entry name" value="NAD(P)-binding Rossmann-like Domain"/>
    <property type="match status" value="1"/>
</dbReference>
<dbReference type="InterPro" id="IPR036291">
    <property type="entry name" value="NAD(P)-bd_dom_sf"/>
</dbReference>
<dbReference type="InterPro" id="IPR051397">
    <property type="entry name" value="Zn-ADH-like_protein"/>
</dbReference>
<dbReference type="AlphaFoldDB" id="A0A5E4SSM5"/>
<dbReference type="InterPro" id="IPR013154">
    <property type="entry name" value="ADH-like_N"/>
</dbReference>
<organism evidence="2 3">
    <name type="scientific">Pandoraea terrigena</name>
    <dbReference type="NCBI Taxonomy" id="2508292"/>
    <lineage>
        <taxon>Bacteria</taxon>
        <taxon>Pseudomonadati</taxon>
        <taxon>Pseudomonadota</taxon>
        <taxon>Betaproteobacteria</taxon>
        <taxon>Burkholderiales</taxon>
        <taxon>Burkholderiaceae</taxon>
        <taxon>Pandoraea</taxon>
    </lineage>
</organism>
<dbReference type="Gene3D" id="3.90.180.10">
    <property type="entry name" value="Medium-chain alcohol dehydrogenases, catalytic domain"/>
    <property type="match status" value="1"/>
</dbReference>
<dbReference type="RefSeq" id="WP_150611693.1">
    <property type="nucleotide sequence ID" value="NZ_CABPRU010000002.1"/>
</dbReference>
<accession>A0A5E4SSM5</accession>
<dbReference type="InterPro" id="IPR011032">
    <property type="entry name" value="GroES-like_sf"/>
</dbReference>
<sequence>MKAAIVRNFGEPGDVVIGQLPDPTVRDHDVLIEIRAAAINYPDLLVIRGRYQNLPRPPFVPGKDAAGVVLDVGTSVRRFKPGDRVVAHMEYGAYASRVALPERYCEALPDAMSFDDAVAMGLPFQTAYFALCERARFTQGETVLVTGASGGVGAAALQLVRALGGSAIAAINRPVQASQALADGASHVVDLSLPHVLESLRQQVFDVTRGRGVDIVLDALGGEVFNAALRTLAWCGRAVVIGFAAGGIPHIKANYLLLKNIEVSGLQWSDYRERDSRRVNDVQRKLLELYVSGQIHPRIALKLPLDKVGEVLDAIDRRAVIGRAVLGFD</sequence>
<dbReference type="Proteomes" id="UP000334380">
    <property type="component" value="Unassembled WGS sequence"/>
</dbReference>
<dbReference type="InterPro" id="IPR002364">
    <property type="entry name" value="Quin_OxRdtase/zeta-crystal_CS"/>
</dbReference>
<keyword evidence="3" id="KW-1185">Reference proteome</keyword>
<dbReference type="PANTHER" id="PTHR43677:SF4">
    <property type="entry name" value="QUINONE OXIDOREDUCTASE-LIKE PROTEIN 2"/>
    <property type="match status" value="1"/>
</dbReference>
<evidence type="ECO:0000259" key="1">
    <source>
        <dbReference type="SMART" id="SM00829"/>
    </source>
</evidence>
<dbReference type="SUPFAM" id="SSF50129">
    <property type="entry name" value="GroES-like"/>
    <property type="match status" value="1"/>
</dbReference>
<dbReference type="PROSITE" id="PS01162">
    <property type="entry name" value="QOR_ZETA_CRYSTAL"/>
    <property type="match status" value="1"/>
</dbReference>
<dbReference type="Pfam" id="PF08240">
    <property type="entry name" value="ADH_N"/>
    <property type="match status" value="1"/>
</dbReference>
<evidence type="ECO:0000313" key="2">
    <source>
        <dbReference type="EMBL" id="VVD77952.1"/>
    </source>
</evidence>
<reference evidence="2 3" key="1">
    <citation type="submission" date="2019-08" db="EMBL/GenBank/DDBJ databases">
        <authorList>
            <person name="Peeters C."/>
        </authorList>
    </citation>
    <scope>NUCLEOTIDE SEQUENCE [LARGE SCALE GENOMIC DNA]</scope>
    <source>
        <strain evidence="2 3">LMG 31013</strain>
    </source>
</reference>